<dbReference type="STRING" id="1121899.GCA_000430025_00705"/>
<keyword evidence="4" id="KW-1185">Reference proteome</keyword>
<gene>
    <name evidence="3" type="ORF">Q764_10625</name>
</gene>
<dbReference type="eggNOG" id="COG1345">
    <property type="taxonomic scope" value="Bacteria"/>
</dbReference>
<accession>A0A0A2M9B2</accession>
<dbReference type="OrthoDB" id="2582440at2"/>
<dbReference type="AlphaFoldDB" id="A0A0A2M9B2"/>
<proteinExistence type="predicted"/>
<dbReference type="NCBIfam" id="TIGR04183">
    <property type="entry name" value="Por_Secre_tail"/>
    <property type="match status" value="1"/>
</dbReference>
<dbReference type="RefSeq" id="WP_035744682.1">
    <property type="nucleotide sequence ID" value="NZ_AUCZ01000003.1"/>
</dbReference>
<organism evidence="3 4">
    <name type="scientific">Flavobacterium suncheonense GH29-5 = DSM 17707</name>
    <dbReference type="NCBI Taxonomy" id="1121899"/>
    <lineage>
        <taxon>Bacteria</taxon>
        <taxon>Pseudomonadati</taxon>
        <taxon>Bacteroidota</taxon>
        <taxon>Flavobacteriia</taxon>
        <taxon>Flavobacteriales</taxon>
        <taxon>Flavobacteriaceae</taxon>
        <taxon>Flavobacterium</taxon>
    </lineage>
</organism>
<dbReference type="NCBIfam" id="NF033708">
    <property type="entry name" value="T9SS_Cterm_ChiA"/>
    <property type="match status" value="1"/>
</dbReference>
<evidence type="ECO:0000256" key="1">
    <source>
        <dbReference type="ARBA" id="ARBA00022729"/>
    </source>
</evidence>
<evidence type="ECO:0000259" key="2">
    <source>
        <dbReference type="Pfam" id="PF18962"/>
    </source>
</evidence>
<keyword evidence="1" id="KW-0732">Signal</keyword>
<evidence type="ECO:0000313" key="3">
    <source>
        <dbReference type="EMBL" id="KGO88864.1"/>
    </source>
</evidence>
<sequence>MRGKLLKNVLTLSFTIVGFSVVSAQMYVSPNSYVYVNNEQVFITSDLELNAATSNFYLRNDGQLLQGTTGAGVNKGVGDLSVYQEGTSNNFGYNYWCSPVGVPAAAAGNNAFGIGQLKRPTGVTSFGGQSITTGLDGSSSNSSLIISNRWIYKFINANQYSNWVFVGSANTINAGEGFTMKGVSGSDATTVLGVQNNPGNNQRYDFRGKPNDGTINIAVGNVDGPNYENRTLTGNPYPSAINLNAFLVENSGKTVNYTTGAISAGGPVNVITGAAYFWEHVKPATSHYLDQYVGGYGTYTPNGANIGTPGTYVSATWNTYNPDGTPNTTGGSTGATYKRMFSPIGQGFQIQGVAVGNAQMKNIYRVFRKEGVANDSQFEKNTNAGASNLGSDDKWDEIQNVAGTDYKQISRKPVPQIKLHTVLNNQYTREVALAFNPIATDGVDNTFDGQSPDSSLPTDVYFPLEGKQYVISTVAFDIDKKIPFAFKSAGQATFRVTVGDLVNFEMAENIFLHDKLTDIYYDIKNNFFEITLPAGNNKDRFEITFKDAAALSVNDAAVNSLEVYQNNGGHVLTIKNPLQTELKSCEVYDVTGKQVFAKKELGNNDSYEFSTSSLSEGVYIVRLNTKDNQQVGKKVIVKN</sequence>
<dbReference type="InterPro" id="IPR026444">
    <property type="entry name" value="Secre_tail"/>
</dbReference>
<dbReference type="Proteomes" id="UP000030121">
    <property type="component" value="Unassembled WGS sequence"/>
</dbReference>
<protein>
    <recommendedName>
        <fullName evidence="2">Secretion system C-terminal sorting domain-containing protein</fullName>
    </recommendedName>
</protein>
<dbReference type="Pfam" id="PF18962">
    <property type="entry name" value="Por_Secre_tail"/>
    <property type="match status" value="1"/>
</dbReference>
<reference evidence="3 4" key="1">
    <citation type="submission" date="2013-09" db="EMBL/GenBank/DDBJ databases">
        <authorList>
            <person name="Zeng Z."/>
            <person name="Chen C."/>
        </authorList>
    </citation>
    <scope>NUCLEOTIDE SEQUENCE [LARGE SCALE GENOMIC DNA]</scope>
    <source>
        <strain evidence="3 4">GH29-5</strain>
    </source>
</reference>
<name>A0A0A2M9B2_9FLAO</name>
<evidence type="ECO:0000313" key="4">
    <source>
        <dbReference type="Proteomes" id="UP000030121"/>
    </source>
</evidence>
<feature type="domain" description="Secretion system C-terminal sorting" evidence="2">
    <location>
        <begin position="571"/>
        <end position="637"/>
    </location>
</feature>
<dbReference type="EMBL" id="JRLW01000014">
    <property type="protein sequence ID" value="KGO88864.1"/>
    <property type="molecule type" value="Genomic_DNA"/>
</dbReference>
<comment type="caution">
    <text evidence="3">The sequence shown here is derived from an EMBL/GenBank/DDBJ whole genome shotgun (WGS) entry which is preliminary data.</text>
</comment>